<proteinExistence type="predicted"/>
<dbReference type="Gene3D" id="1.10.10.10">
    <property type="entry name" value="Winged helix-like DNA-binding domain superfamily/Winged helix DNA-binding domain"/>
    <property type="match status" value="1"/>
</dbReference>
<dbReference type="AlphaFoldDB" id="A0A062VH46"/>
<dbReference type="RefSeq" id="WP_035600731.1">
    <property type="nucleotide sequence ID" value="NZ_ARYM01000021.1"/>
</dbReference>
<reference evidence="1 2" key="1">
    <citation type="journal article" date="2014" name="Antonie Van Leeuwenhoek">
        <title>Hyphomonas beringensis sp. nov. and Hyphomonas chukchiensis sp. nov., isolated from surface seawater of the Bering Sea and Chukchi Sea.</title>
        <authorList>
            <person name="Li C."/>
            <person name="Lai Q."/>
            <person name="Li G."/>
            <person name="Dong C."/>
            <person name="Wang J."/>
            <person name="Liao Y."/>
            <person name="Shao Z."/>
        </authorList>
    </citation>
    <scope>NUCLEOTIDE SEQUENCE [LARGE SCALE GENOMIC DNA]</scope>
    <source>
        <strain evidence="1 2">PS728</strain>
    </source>
</reference>
<dbReference type="InterPro" id="IPR036388">
    <property type="entry name" value="WH-like_DNA-bd_sf"/>
</dbReference>
<dbReference type="eggNOG" id="COG1846">
    <property type="taxonomic scope" value="Bacteria"/>
</dbReference>
<evidence type="ECO:0000313" key="1">
    <source>
        <dbReference type="EMBL" id="KCZ97345.1"/>
    </source>
</evidence>
<dbReference type="OrthoDB" id="8453791at2"/>
<dbReference type="InterPro" id="IPR036390">
    <property type="entry name" value="WH_DNA-bd_sf"/>
</dbReference>
<name>A0A062VH46_9PROT</name>
<dbReference type="SUPFAM" id="SSF46785">
    <property type="entry name" value="Winged helix' DNA-binding domain"/>
    <property type="match status" value="1"/>
</dbReference>
<protein>
    <submittedName>
        <fullName evidence="1">Uncharacterized protein</fullName>
    </submittedName>
</protein>
<comment type="caution">
    <text evidence="1">The sequence shown here is derived from an EMBL/GenBank/DDBJ whole genome shotgun (WGS) entry which is preliminary data.</text>
</comment>
<evidence type="ECO:0000313" key="2">
    <source>
        <dbReference type="Proteomes" id="UP000027100"/>
    </source>
</evidence>
<dbReference type="STRING" id="1280954.HPO_15518"/>
<dbReference type="PATRIC" id="fig|1280954.3.peg.3138"/>
<keyword evidence="2" id="KW-1185">Reference proteome</keyword>
<sequence length="336" mass="38006">MLEFERNPPDPQPLAGKIARYASQVMHAPMSVVQEAPLPGLPIFLARAYSFYEVDIAGRTCLLMTPTDDNDNTGDVIKHVRLVEGQTQFTVILGLPALSARDRARLIGHRMSFIVPGNQFYVPDLGVDLREYFRTYKASSTDALSPAAQAVLFHHLLRRNERATTPSEIAADLRYSPMSVGRAFDDLVAAELAVSEKHGRERHLQFRDDRRDLLDRALPLLRSPVRSRKMVWGGQRRPRLLLGGETALAEMTDLSPPRLVTYALAATEWRSFSARHNYREGDAQEPEFAVETWSYDPAGLSDEEIVDPLSLYAQFHDHEDARVRMAAEQLRERAVW</sequence>
<accession>A0A062VH46</accession>
<dbReference type="EMBL" id="ARYM01000021">
    <property type="protein sequence ID" value="KCZ97345.1"/>
    <property type="molecule type" value="Genomic_DNA"/>
</dbReference>
<gene>
    <name evidence="1" type="ORF">HPO_15518</name>
</gene>
<dbReference type="Proteomes" id="UP000027100">
    <property type="component" value="Unassembled WGS sequence"/>
</dbReference>
<organism evidence="1 2">
    <name type="scientific">Hyphomonas polymorpha PS728</name>
    <dbReference type="NCBI Taxonomy" id="1280954"/>
    <lineage>
        <taxon>Bacteria</taxon>
        <taxon>Pseudomonadati</taxon>
        <taxon>Pseudomonadota</taxon>
        <taxon>Alphaproteobacteria</taxon>
        <taxon>Hyphomonadales</taxon>
        <taxon>Hyphomonadaceae</taxon>
        <taxon>Hyphomonas</taxon>
    </lineage>
</organism>